<gene>
    <name evidence="2" type="ORF">O0S09_00395</name>
</gene>
<protein>
    <submittedName>
        <fullName evidence="2">Helix-turn-helix transcriptional regulator</fullName>
    </submittedName>
</protein>
<dbReference type="EMBL" id="JAPTGC010000001">
    <property type="protein sequence ID" value="MCZ0861713.1"/>
    <property type="molecule type" value="Genomic_DNA"/>
</dbReference>
<proteinExistence type="predicted"/>
<evidence type="ECO:0000259" key="1">
    <source>
        <dbReference type="Pfam" id="PF03551"/>
    </source>
</evidence>
<evidence type="ECO:0000313" key="2">
    <source>
        <dbReference type="EMBL" id="MCZ0861713.1"/>
    </source>
</evidence>
<sequence>MQPTENGPLTEAAYYILLSLYSPLHGYGIMQKVREMSNDRVHLGAGTLYGAINTLLDRQWIASAGDSAVSRKKEYIITAAGRAAVKNEILRLRELIENGKMMEQL</sequence>
<evidence type="ECO:0000313" key="3">
    <source>
        <dbReference type="Proteomes" id="UP001141336"/>
    </source>
</evidence>
<organism evidence="2 3">
    <name type="scientific">Methanocorpusculum vombati</name>
    <dbReference type="NCBI Taxonomy" id="3002864"/>
    <lineage>
        <taxon>Archaea</taxon>
        <taxon>Methanobacteriati</taxon>
        <taxon>Methanobacteriota</taxon>
        <taxon>Stenosarchaea group</taxon>
        <taxon>Methanomicrobia</taxon>
        <taxon>Methanomicrobiales</taxon>
        <taxon>Methanocorpusculaceae</taxon>
        <taxon>Methanocorpusculum</taxon>
    </lineage>
</organism>
<reference evidence="2" key="1">
    <citation type="submission" date="2022-12" db="EMBL/GenBank/DDBJ databases">
        <title>Isolation and characterisation of novel Methanocorpusculum spp. from native Australian herbivores indicates the genus is ancestrally host-associated.</title>
        <authorList>
            <person name="Volmer J.G."/>
            <person name="Soo R.M."/>
            <person name="Evans P.N."/>
            <person name="Hoedt E.C."/>
            <person name="Astorga Alsina A.L."/>
            <person name="Woodcroft B.J."/>
            <person name="Tyson G.W."/>
            <person name="Hugenholtz P."/>
            <person name="Morrison M."/>
        </authorList>
    </citation>
    <scope>NUCLEOTIDE SEQUENCE</scope>
    <source>
        <strain evidence="2">CW153</strain>
    </source>
</reference>
<dbReference type="RefSeq" id="WP_268921893.1">
    <property type="nucleotide sequence ID" value="NZ_JAPTGC010000001.1"/>
</dbReference>
<dbReference type="SUPFAM" id="SSF46785">
    <property type="entry name" value="Winged helix' DNA-binding domain"/>
    <property type="match status" value="1"/>
</dbReference>
<dbReference type="PANTHER" id="PTHR33169:SF13">
    <property type="entry name" value="PADR-FAMILY TRANSCRIPTIONAL REGULATOR"/>
    <property type="match status" value="1"/>
</dbReference>
<dbReference type="InterPro" id="IPR052509">
    <property type="entry name" value="Metal_resp_DNA-bind_regulator"/>
</dbReference>
<dbReference type="Proteomes" id="UP001141336">
    <property type="component" value="Unassembled WGS sequence"/>
</dbReference>
<dbReference type="InterPro" id="IPR036388">
    <property type="entry name" value="WH-like_DNA-bd_sf"/>
</dbReference>
<keyword evidence="3" id="KW-1185">Reference proteome</keyword>
<accession>A0ABT4IIZ4</accession>
<dbReference type="InterPro" id="IPR036390">
    <property type="entry name" value="WH_DNA-bd_sf"/>
</dbReference>
<name>A0ABT4IIZ4_9EURY</name>
<feature type="domain" description="Transcription regulator PadR N-terminal" evidence="1">
    <location>
        <begin position="22"/>
        <end position="86"/>
    </location>
</feature>
<dbReference type="PANTHER" id="PTHR33169">
    <property type="entry name" value="PADR-FAMILY TRANSCRIPTIONAL REGULATOR"/>
    <property type="match status" value="1"/>
</dbReference>
<dbReference type="Gene3D" id="1.10.10.10">
    <property type="entry name" value="Winged helix-like DNA-binding domain superfamily/Winged helix DNA-binding domain"/>
    <property type="match status" value="1"/>
</dbReference>
<dbReference type="InterPro" id="IPR005149">
    <property type="entry name" value="Tscrpt_reg_PadR_N"/>
</dbReference>
<dbReference type="Pfam" id="PF03551">
    <property type="entry name" value="PadR"/>
    <property type="match status" value="1"/>
</dbReference>
<comment type="caution">
    <text evidence="2">The sequence shown here is derived from an EMBL/GenBank/DDBJ whole genome shotgun (WGS) entry which is preliminary data.</text>
</comment>